<dbReference type="STRING" id="743721.Psesu_2967"/>
<name>E6WX92_PSEUU</name>
<evidence type="ECO:0000313" key="2">
    <source>
        <dbReference type="Proteomes" id="UP000008632"/>
    </source>
</evidence>
<dbReference type="OrthoDB" id="9151236at2"/>
<keyword evidence="2" id="KW-1185">Reference proteome</keyword>
<dbReference type="KEGG" id="psu:Psesu_2967"/>
<accession>E6WX92</accession>
<organism evidence="1 2">
    <name type="scientific">Pseudoxanthomonas suwonensis (strain 11-1)</name>
    <dbReference type="NCBI Taxonomy" id="743721"/>
    <lineage>
        <taxon>Bacteria</taxon>
        <taxon>Pseudomonadati</taxon>
        <taxon>Pseudomonadota</taxon>
        <taxon>Gammaproteobacteria</taxon>
        <taxon>Lysobacterales</taxon>
        <taxon>Lysobacteraceae</taxon>
        <taxon>Pseudoxanthomonas</taxon>
    </lineage>
</organism>
<dbReference type="AlphaFoldDB" id="E6WX92"/>
<sequence length="176" mass="19232">MLLLAPVGLATATPAGIADNPRMWEIFLAGQQDRGEGEVDWEAVRRQDQAHRGEVLAMLRAGTLRTSVDYFNAGIVFQHGDTVEDYRLAMALAQVAAALDPDNKPPLWLTAAAWDRPLMKRGLPQWYGTRCHQPTPGGPLELYPVDEAVASDEERVRLNVTTLAEARARAAAMGAD</sequence>
<proteinExistence type="predicted"/>
<protein>
    <submittedName>
        <fullName evidence="1">Uncharacterized protein</fullName>
    </submittedName>
</protein>
<evidence type="ECO:0000313" key="1">
    <source>
        <dbReference type="EMBL" id="ADV28791.1"/>
    </source>
</evidence>
<reference evidence="1 2" key="1">
    <citation type="submission" date="2011-01" db="EMBL/GenBank/DDBJ databases">
        <title>Complete sequence of Pseudoxanthomonas suwonensis 11-1.</title>
        <authorList>
            <consortium name="US DOE Joint Genome Institute"/>
            <person name="Lucas S."/>
            <person name="Copeland A."/>
            <person name="Lapidus A."/>
            <person name="Cheng J.-F."/>
            <person name="Goodwin L."/>
            <person name="Pitluck S."/>
            <person name="Teshima H."/>
            <person name="Detter J.C."/>
            <person name="Han C."/>
            <person name="Tapia R."/>
            <person name="Land M."/>
            <person name="Hauser L."/>
            <person name="Kyrpides N."/>
            <person name="Ivanova N."/>
            <person name="Ovchinnikova G."/>
            <person name="Siebers A.K."/>
            <person name="Allgaier M."/>
            <person name="Thelen M.P."/>
            <person name="Hugenholtz P."/>
            <person name="Gladden J."/>
            <person name="Woyke T."/>
        </authorList>
    </citation>
    <scope>NUCLEOTIDE SEQUENCE [LARGE SCALE GENOMIC DNA]</scope>
    <source>
        <strain evidence="2">11-1</strain>
    </source>
</reference>
<gene>
    <name evidence="1" type="ordered locus">Psesu_2967</name>
</gene>
<dbReference type="RefSeq" id="WP_013536616.1">
    <property type="nucleotide sequence ID" value="NC_014924.1"/>
</dbReference>
<dbReference type="HOGENOM" id="CLU_1523925_0_0_6"/>
<dbReference type="eggNOG" id="COG4783">
    <property type="taxonomic scope" value="Bacteria"/>
</dbReference>
<dbReference type="EMBL" id="CP002446">
    <property type="protein sequence ID" value="ADV28791.1"/>
    <property type="molecule type" value="Genomic_DNA"/>
</dbReference>
<dbReference type="Proteomes" id="UP000008632">
    <property type="component" value="Chromosome"/>
</dbReference>